<dbReference type="EMBL" id="GG666594">
    <property type="protein sequence ID" value="EEN51117.1"/>
    <property type="molecule type" value="Genomic_DNA"/>
</dbReference>
<evidence type="ECO:0000256" key="1">
    <source>
        <dbReference type="ARBA" id="ARBA00004167"/>
    </source>
</evidence>
<dbReference type="InterPro" id="IPR037936">
    <property type="entry name" value="UNC5A-D"/>
</dbReference>
<gene>
    <name evidence="10" type="ORF">BRAFLDRAFT_90216</name>
</gene>
<evidence type="ECO:0000256" key="5">
    <source>
        <dbReference type="ARBA" id="ARBA00023136"/>
    </source>
</evidence>
<feature type="compositionally biased region" description="Polar residues" evidence="7">
    <location>
        <begin position="579"/>
        <end position="592"/>
    </location>
</feature>
<accession>C3Z8L2</accession>
<dbReference type="Gene3D" id="1.10.533.10">
    <property type="entry name" value="Death Domain, Fas"/>
    <property type="match status" value="1"/>
</dbReference>
<dbReference type="GO" id="GO:0005886">
    <property type="term" value="C:plasma membrane"/>
    <property type="evidence" value="ECO:0007669"/>
    <property type="project" value="UniProtKB-SubCell"/>
</dbReference>
<evidence type="ECO:0000256" key="3">
    <source>
        <dbReference type="ARBA" id="ARBA00022692"/>
    </source>
</evidence>
<feature type="signal peptide" evidence="6">
    <location>
        <begin position="1"/>
        <end position="20"/>
    </location>
</feature>
<evidence type="ECO:0000256" key="7">
    <source>
        <dbReference type="SAM" id="MobiDB-lite"/>
    </source>
</evidence>
<dbReference type="eggNOG" id="KOG1480">
    <property type="taxonomic scope" value="Eukaryota"/>
</dbReference>
<dbReference type="Gene3D" id="2.60.220.30">
    <property type="match status" value="1"/>
</dbReference>
<organism>
    <name type="scientific">Branchiostoma floridae</name>
    <name type="common">Florida lancelet</name>
    <name type="synonym">Amphioxus</name>
    <dbReference type="NCBI Taxonomy" id="7739"/>
    <lineage>
        <taxon>Eukaryota</taxon>
        <taxon>Metazoa</taxon>
        <taxon>Chordata</taxon>
        <taxon>Cephalochordata</taxon>
        <taxon>Leptocardii</taxon>
        <taxon>Amphioxiformes</taxon>
        <taxon>Branchiostomatidae</taxon>
        <taxon>Branchiostoma</taxon>
    </lineage>
</organism>
<evidence type="ECO:0000256" key="2">
    <source>
        <dbReference type="ARBA" id="ARBA00009844"/>
    </source>
</evidence>
<dbReference type="InterPro" id="IPR011029">
    <property type="entry name" value="DEATH-like_dom_sf"/>
</dbReference>
<dbReference type="Pfam" id="PF00531">
    <property type="entry name" value="Death"/>
    <property type="match status" value="1"/>
</dbReference>
<feature type="region of interest" description="Disordered" evidence="7">
    <location>
        <begin position="565"/>
        <end position="620"/>
    </location>
</feature>
<comment type="similarity">
    <text evidence="2 6">Belongs to the unc-5 family.</text>
</comment>
<sequence>MLGKAIPVIILLLISGQARANSTANPAATSPPGPTTKTTTENPRTTQPQALAPTSTPATENGIDTIIIIIIAVCIVVPVTAIVIVTLVYACQNKREASPATVVLRVQQAEMATDEDRHDDLELFNKLCSDYSNLTGENTSLRIKLQTNYISTNFAAGAFDHTGGHLSLPRHDINLFIPPGAIEDGRLQTIHIFVPPSMNRGKPAPVVHCGPTGTTFRDHVILSFPVDPDYDEFVPRFTNTDAGSTEQWQPMLGDDDAAFIVKNGKCTLFITHFTGFGAEANDETPASTADKDDKTIRVGVFASKHTASDRLYSYQMRIRFYDASADASERMYQKEMSLFGGRLLDDDKRMQVNKRGGTVRVRVSKIAAGWRTMDASDENQRLEFEELWDESDETDASCTVRLRKINRAAPVTDVWATVSVWQEQSHGTTVTLKPSDTLQMSLRADPPRGYLSATQAFLHQQEELRPSDRVFPVLPLDIRHEMCVLLDVELAGGNDWRMLAEKFGIDSPTIMWIGRNKSPTSKLLDFWETQNVSGGTVALQRLCDLYQEMERPDVKELVEKVSSGDLRDSGYGTDRDSRSPNGSLASLVNSILSEPVPETHSMDASLKTKKKKKTMPLVEG</sequence>
<keyword evidence="6" id="KW-0393">Immunoglobulin domain</keyword>
<feature type="compositionally biased region" description="Polar residues" evidence="7">
    <location>
        <begin position="47"/>
        <end position="57"/>
    </location>
</feature>
<dbReference type="SMART" id="SM00218">
    <property type="entry name" value="ZU5"/>
    <property type="match status" value="1"/>
</dbReference>
<keyword evidence="6" id="KW-0217">Developmental protein</keyword>
<dbReference type="SUPFAM" id="SSF47986">
    <property type="entry name" value="DEATH domain"/>
    <property type="match status" value="1"/>
</dbReference>
<dbReference type="PANTHER" id="PTHR12582">
    <property type="entry name" value="NETRIN RECEPTOR UNC5"/>
    <property type="match status" value="1"/>
</dbReference>
<dbReference type="InParanoid" id="C3Z8L2"/>
<feature type="domain" description="Death" evidence="8">
    <location>
        <begin position="493"/>
        <end position="562"/>
    </location>
</feature>
<dbReference type="STRING" id="7739.C3Z8L2"/>
<evidence type="ECO:0000256" key="4">
    <source>
        <dbReference type="ARBA" id="ARBA00022989"/>
    </source>
</evidence>
<dbReference type="InterPro" id="IPR000488">
    <property type="entry name" value="Death_dom"/>
</dbReference>
<keyword evidence="6" id="KW-0675">Receptor</keyword>
<evidence type="ECO:0000313" key="10">
    <source>
        <dbReference type="EMBL" id="EEN51117.1"/>
    </source>
</evidence>
<evidence type="ECO:0000259" key="9">
    <source>
        <dbReference type="PROSITE" id="PS51145"/>
    </source>
</evidence>
<protein>
    <recommendedName>
        <fullName evidence="6">Netrin receptor UNC5</fullName>
    </recommendedName>
</protein>
<keyword evidence="5 6" id="KW-0472">Membrane</keyword>
<evidence type="ECO:0000256" key="6">
    <source>
        <dbReference type="RuleBase" id="RU367033"/>
    </source>
</evidence>
<dbReference type="InterPro" id="IPR033772">
    <property type="entry name" value="UPA"/>
</dbReference>
<feature type="compositionally biased region" description="Low complexity" evidence="7">
    <location>
        <begin position="35"/>
        <end position="46"/>
    </location>
</feature>
<feature type="chain" id="PRO_5025085878" description="Netrin receptor UNC5" evidence="6">
    <location>
        <begin position="21"/>
        <end position="620"/>
    </location>
</feature>
<feature type="transmembrane region" description="Helical" evidence="6">
    <location>
        <begin position="66"/>
        <end position="90"/>
    </location>
</feature>
<evidence type="ECO:0000259" key="8">
    <source>
        <dbReference type="PROSITE" id="PS50017"/>
    </source>
</evidence>
<feature type="region of interest" description="Disordered" evidence="7">
    <location>
        <begin position="22"/>
        <end position="57"/>
    </location>
</feature>
<proteinExistence type="inferred from homology"/>
<feature type="domain" description="ZU5" evidence="9">
    <location>
        <begin position="153"/>
        <end position="282"/>
    </location>
</feature>
<name>C3Z8L2_BRAFL</name>
<comment type="subcellular location">
    <subcellularLocation>
        <location evidence="6">Cell membrane</location>
        <topology evidence="6">Single-pass type I membrane protein</topology>
    </subcellularLocation>
    <subcellularLocation>
        <location evidence="1">Membrane</location>
        <topology evidence="1">Single-pass membrane protein</topology>
    </subcellularLocation>
</comment>
<dbReference type="PROSITE" id="PS50017">
    <property type="entry name" value="DEATH_DOMAIN"/>
    <property type="match status" value="1"/>
</dbReference>
<comment type="function">
    <text evidence="6">Receptor for netrin required for axon guidance. Mediates axon repulsion of neuronal growth cones in the developing nervous system upon ligand binding.</text>
</comment>
<dbReference type="GO" id="GO:0005042">
    <property type="term" value="F:netrin receptor activity"/>
    <property type="evidence" value="ECO:0007669"/>
    <property type="project" value="UniProtKB-UniRule"/>
</dbReference>
<dbReference type="InterPro" id="IPR000906">
    <property type="entry name" value="ZU5_dom"/>
</dbReference>
<dbReference type="PROSITE" id="PS51145">
    <property type="entry name" value="ZU5"/>
    <property type="match status" value="1"/>
</dbReference>
<feature type="compositionally biased region" description="Basic and acidic residues" evidence="7">
    <location>
        <begin position="565"/>
        <end position="578"/>
    </location>
</feature>
<dbReference type="Pfam" id="PF00791">
    <property type="entry name" value="ZU5"/>
    <property type="match status" value="1"/>
</dbReference>
<keyword evidence="3 6" id="KW-0812">Transmembrane</keyword>
<dbReference type="PANTHER" id="PTHR12582:SF41">
    <property type="entry name" value="UNC5C-LIKE PROTEIN"/>
    <property type="match status" value="1"/>
</dbReference>
<dbReference type="Pfam" id="PF17217">
    <property type="entry name" value="UPA"/>
    <property type="match status" value="1"/>
</dbReference>
<reference evidence="10" key="1">
    <citation type="journal article" date="2008" name="Nature">
        <title>The amphioxus genome and the evolution of the chordate karyotype.</title>
        <authorList>
            <consortium name="US DOE Joint Genome Institute (JGI-PGF)"/>
            <person name="Putnam N.H."/>
            <person name="Butts T."/>
            <person name="Ferrier D.E.K."/>
            <person name="Furlong R.F."/>
            <person name="Hellsten U."/>
            <person name="Kawashima T."/>
            <person name="Robinson-Rechavi M."/>
            <person name="Shoguchi E."/>
            <person name="Terry A."/>
            <person name="Yu J.-K."/>
            <person name="Benito-Gutierrez E.L."/>
            <person name="Dubchak I."/>
            <person name="Garcia-Fernandez J."/>
            <person name="Gibson-Brown J.J."/>
            <person name="Grigoriev I.V."/>
            <person name="Horton A.C."/>
            <person name="de Jong P.J."/>
            <person name="Jurka J."/>
            <person name="Kapitonov V.V."/>
            <person name="Kohara Y."/>
            <person name="Kuroki Y."/>
            <person name="Lindquist E."/>
            <person name="Lucas S."/>
            <person name="Osoegawa K."/>
            <person name="Pennacchio L.A."/>
            <person name="Salamov A.A."/>
            <person name="Satou Y."/>
            <person name="Sauka-Spengler T."/>
            <person name="Schmutz J."/>
            <person name="Shin-I T."/>
            <person name="Toyoda A."/>
            <person name="Bronner-Fraser M."/>
            <person name="Fujiyama A."/>
            <person name="Holland L.Z."/>
            <person name="Holland P.W.H."/>
            <person name="Satoh N."/>
            <person name="Rokhsar D.S."/>
        </authorList>
    </citation>
    <scope>NUCLEOTIDE SEQUENCE [LARGE SCALE GENOMIC DNA]</scope>
    <source>
        <strain evidence="10">S238N-H82</strain>
        <tissue evidence="10">Testes</tissue>
    </source>
</reference>
<keyword evidence="6" id="KW-0732">Signal</keyword>
<dbReference type="AlphaFoldDB" id="C3Z8L2"/>
<keyword evidence="4 6" id="KW-1133">Transmembrane helix</keyword>